<keyword evidence="2" id="KW-1133">Transmembrane helix</keyword>
<protein>
    <submittedName>
        <fullName evidence="3">Membrane protein</fullName>
    </submittedName>
</protein>
<feature type="transmembrane region" description="Helical" evidence="2">
    <location>
        <begin position="61"/>
        <end position="82"/>
    </location>
</feature>
<evidence type="ECO:0000313" key="4">
    <source>
        <dbReference type="Proteomes" id="UP000265520"/>
    </source>
</evidence>
<dbReference type="AlphaFoldDB" id="A0A392NL57"/>
<evidence type="ECO:0000256" key="2">
    <source>
        <dbReference type="SAM" id="Phobius"/>
    </source>
</evidence>
<proteinExistence type="predicted"/>
<keyword evidence="2" id="KW-0812">Transmembrane</keyword>
<evidence type="ECO:0000313" key="3">
    <source>
        <dbReference type="EMBL" id="MCI00617.1"/>
    </source>
</evidence>
<reference evidence="3 4" key="1">
    <citation type="journal article" date="2018" name="Front. Plant Sci.">
        <title>Red Clover (Trifolium pratense) and Zigzag Clover (T. medium) - A Picture of Genomic Similarities and Differences.</title>
        <authorList>
            <person name="Dluhosova J."/>
            <person name="Istvanek J."/>
            <person name="Nedelnik J."/>
            <person name="Repkova J."/>
        </authorList>
    </citation>
    <scope>NUCLEOTIDE SEQUENCE [LARGE SCALE GENOMIC DNA]</scope>
    <source>
        <strain evidence="4">cv. 10/8</strain>
        <tissue evidence="3">Leaf</tissue>
    </source>
</reference>
<evidence type="ECO:0000256" key="1">
    <source>
        <dbReference type="SAM" id="MobiDB-lite"/>
    </source>
</evidence>
<organism evidence="3 4">
    <name type="scientific">Trifolium medium</name>
    <dbReference type="NCBI Taxonomy" id="97028"/>
    <lineage>
        <taxon>Eukaryota</taxon>
        <taxon>Viridiplantae</taxon>
        <taxon>Streptophyta</taxon>
        <taxon>Embryophyta</taxon>
        <taxon>Tracheophyta</taxon>
        <taxon>Spermatophyta</taxon>
        <taxon>Magnoliopsida</taxon>
        <taxon>eudicotyledons</taxon>
        <taxon>Gunneridae</taxon>
        <taxon>Pentapetalae</taxon>
        <taxon>rosids</taxon>
        <taxon>fabids</taxon>
        <taxon>Fabales</taxon>
        <taxon>Fabaceae</taxon>
        <taxon>Papilionoideae</taxon>
        <taxon>50 kb inversion clade</taxon>
        <taxon>NPAAA clade</taxon>
        <taxon>Hologalegina</taxon>
        <taxon>IRL clade</taxon>
        <taxon>Trifolieae</taxon>
        <taxon>Trifolium</taxon>
    </lineage>
</organism>
<dbReference type="EMBL" id="LXQA010043748">
    <property type="protein sequence ID" value="MCI00617.1"/>
    <property type="molecule type" value="Genomic_DNA"/>
</dbReference>
<keyword evidence="2" id="KW-0472">Membrane</keyword>
<feature type="region of interest" description="Disordered" evidence="1">
    <location>
        <begin position="1"/>
        <end position="25"/>
    </location>
</feature>
<comment type="caution">
    <text evidence="3">The sequence shown here is derived from an EMBL/GenBank/DDBJ whole genome shotgun (WGS) entry which is preliminary data.</text>
</comment>
<feature type="non-terminal residue" evidence="3">
    <location>
        <position position="83"/>
    </location>
</feature>
<gene>
    <name evidence="3" type="ORF">A2U01_0021637</name>
</gene>
<accession>A0A392NL57</accession>
<name>A0A392NL57_9FABA</name>
<sequence>MLESGSTPDYASEEDYKSLPADLQDEECRCPTPTRARHWDTPNPRSVRPSQNSMVPLLDNIYWKELSVLLYVWVAFLIVQIIK</sequence>
<keyword evidence="4" id="KW-1185">Reference proteome</keyword>
<dbReference type="Proteomes" id="UP000265520">
    <property type="component" value="Unassembled WGS sequence"/>
</dbReference>